<proteinExistence type="predicted"/>
<dbReference type="RefSeq" id="WP_025164940.1">
    <property type="nucleotide sequence ID" value="NZ_AWSQ01000002.1"/>
</dbReference>
<dbReference type="STRING" id="1395571.TMS3_0109245"/>
<keyword evidence="2" id="KW-1185">Reference proteome</keyword>
<dbReference type="AlphaFoldDB" id="A0A0A1YLY1"/>
<gene>
    <name evidence="1" type="ORF">TMS3_0109245</name>
</gene>
<protein>
    <submittedName>
        <fullName evidence="1">Uncharacterized protein</fullName>
    </submittedName>
</protein>
<dbReference type="eggNOG" id="ENOG5033ANC">
    <property type="taxonomic scope" value="Bacteria"/>
</dbReference>
<reference evidence="1 2" key="1">
    <citation type="journal article" date="2014" name="Genome Announc.">
        <title>Draft Genome Sequence of Petroleum Oil-Degrading Marine Bacterium Pseudomonas taeanensis Strain MS-3, Isolated from a Crude Oil-Contaminated Seashore.</title>
        <authorList>
            <person name="Lee S.Y."/>
            <person name="Kim S.H."/>
            <person name="Lee D.G."/>
            <person name="Shin S."/>
            <person name="Yun S.H."/>
            <person name="Choi C.W."/>
            <person name="Chung Y.H."/>
            <person name="Choi J.S."/>
            <person name="Kahng H.Y."/>
            <person name="Kim S.I."/>
        </authorList>
    </citation>
    <scope>NUCLEOTIDE SEQUENCE [LARGE SCALE GENOMIC DNA]</scope>
    <source>
        <strain evidence="1 2">MS-3</strain>
    </source>
</reference>
<dbReference type="EMBL" id="AWSQ01000002">
    <property type="protein sequence ID" value="KFX69694.1"/>
    <property type="molecule type" value="Genomic_DNA"/>
</dbReference>
<dbReference type="InterPro" id="IPR045441">
    <property type="entry name" value="DUF6506"/>
</dbReference>
<dbReference type="OrthoDB" id="8595161at2"/>
<comment type="caution">
    <text evidence="1">The sequence shown here is derived from an EMBL/GenBank/DDBJ whole genome shotgun (WGS) entry which is preliminary data.</text>
</comment>
<organism evidence="1 2">
    <name type="scientific">Pseudomonas taeanensis MS-3</name>
    <dbReference type="NCBI Taxonomy" id="1395571"/>
    <lineage>
        <taxon>Bacteria</taxon>
        <taxon>Pseudomonadati</taxon>
        <taxon>Pseudomonadota</taxon>
        <taxon>Gammaproteobacteria</taxon>
        <taxon>Pseudomonadales</taxon>
        <taxon>Pseudomonadaceae</taxon>
        <taxon>Pseudomonas</taxon>
    </lineage>
</organism>
<sequence length="99" mass="10909">MAVQRYGFIFKAPGMQFLTHNGRLESDTFAATLCGVAGVEEAVLVAQELLTRHVQLIELCGAFTEAEVEQVRAAIDDRIPVAAVQYSAETRQRLQQLSD</sequence>
<evidence type="ECO:0000313" key="1">
    <source>
        <dbReference type="EMBL" id="KFX69694.1"/>
    </source>
</evidence>
<dbReference type="Proteomes" id="UP000030063">
    <property type="component" value="Unassembled WGS sequence"/>
</dbReference>
<accession>A0A0A1YLY1</accession>
<name>A0A0A1YLY1_9PSED</name>
<dbReference type="Pfam" id="PF20116">
    <property type="entry name" value="DUF6506"/>
    <property type="match status" value="1"/>
</dbReference>
<evidence type="ECO:0000313" key="2">
    <source>
        <dbReference type="Proteomes" id="UP000030063"/>
    </source>
</evidence>